<evidence type="ECO:0008006" key="3">
    <source>
        <dbReference type="Google" id="ProtNLM"/>
    </source>
</evidence>
<dbReference type="Gene3D" id="3.80.10.10">
    <property type="entry name" value="Ribonuclease Inhibitor"/>
    <property type="match status" value="1"/>
</dbReference>
<dbReference type="InterPro" id="IPR032675">
    <property type="entry name" value="LRR_dom_sf"/>
</dbReference>
<dbReference type="STRING" id="50990.A0A4Y7PRT0"/>
<evidence type="ECO:0000313" key="2">
    <source>
        <dbReference type="Proteomes" id="UP000294933"/>
    </source>
</evidence>
<protein>
    <recommendedName>
        <fullName evidence="3">F-box domain-containing protein</fullName>
    </recommendedName>
</protein>
<dbReference type="PANTHER" id="PTHR38926">
    <property type="entry name" value="F-BOX DOMAIN CONTAINING PROTEIN, EXPRESSED"/>
    <property type="match status" value="1"/>
</dbReference>
<dbReference type="VEuPathDB" id="FungiDB:BD410DRAFT_901043"/>
<name>A0A4Y7PRT0_9AGAM</name>
<dbReference type="PANTHER" id="PTHR38926:SF5">
    <property type="entry name" value="F-BOX AND LEUCINE-RICH REPEAT PROTEIN 6"/>
    <property type="match status" value="1"/>
</dbReference>
<accession>A0A4Y7PRT0</accession>
<gene>
    <name evidence="1" type="ORF">BD410DRAFT_901043</name>
</gene>
<dbReference type="Proteomes" id="UP000294933">
    <property type="component" value="Unassembled WGS sequence"/>
</dbReference>
<dbReference type="AlphaFoldDB" id="A0A4Y7PRT0"/>
<reference evidence="1 2" key="1">
    <citation type="submission" date="2018-06" db="EMBL/GenBank/DDBJ databases">
        <title>A transcriptomic atlas of mushroom development highlights an independent origin of complex multicellularity.</title>
        <authorList>
            <consortium name="DOE Joint Genome Institute"/>
            <person name="Krizsan K."/>
            <person name="Almasi E."/>
            <person name="Merenyi Z."/>
            <person name="Sahu N."/>
            <person name="Viragh M."/>
            <person name="Koszo T."/>
            <person name="Mondo S."/>
            <person name="Kiss B."/>
            <person name="Balint B."/>
            <person name="Kues U."/>
            <person name="Barry K."/>
            <person name="Hegedus J.C."/>
            <person name="Henrissat B."/>
            <person name="Johnson J."/>
            <person name="Lipzen A."/>
            <person name="Ohm R."/>
            <person name="Nagy I."/>
            <person name="Pangilinan J."/>
            <person name="Yan J."/>
            <person name="Xiong Y."/>
            <person name="Grigoriev I.V."/>
            <person name="Hibbett D.S."/>
            <person name="Nagy L.G."/>
        </authorList>
    </citation>
    <scope>NUCLEOTIDE SEQUENCE [LARGE SCALE GENOMIC DNA]</scope>
    <source>
        <strain evidence="1 2">SZMC22713</strain>
    </source>
</reference>
<sequence>MDDISEEKAMMRGSGVPSTTIQTLAPELLAEIFLHCGFPHPYQSSIRNCSQGPLLLGRVCSLWRTISVSSSKLWSRFAISGYRMSGIDCNKGLQVINLWISRSGSQLLSIYIHYDHDGNHHDEEFIHQAFQLIAAQSWRWKDITMTIPSRFEGTMLAPFQTGCLPQLESFDSTITDKINSEYFRSIDLPAAPRLQIFRHYPDRGTGVHLEFGGQMHHLKSLYISFPLCPQPPGMSLGDVLACLAHCPLLEELTFTINRDSQGRPQEIPSIIKHSHLREFSLLLDRRFNPGYVFDTLVLPALVKLHLVMERDRYRDYTDWPYLKSMLARSRPQLQRLRLDNVGMSEATLIECLAYVPSLTSLSLCDSHCTDALLDVLTMDENDPSRSMCPCLETIEILSASHFSSGAMINMILSRRPSMNDTGMGHRKVLQCVDCRDSDMGSIAFHPEIVKCVSDGLELYSPDPFE</sequence>
<dbReference type="SUPFAM" id="SSF52047">
    <property type="entry name" value="RNI-like"/>
    <property type="match status" value="1"/>
</dbReference>
<dbReference type="OrthoDB" id="3217549at2759"/>
<evidence type="ECO:0000313" key="1">
    <source>
        <dbReference type="EMBL" id="TDL18137.1"/>
    </source>
</evidence>
<proteinExistence type="predicted"/>
<dbReference type="EMBL" id="ML170212">
    <property type="protein sequence ID" value="TDL18137.1"/>
    <property type="molecule type" value="Genomic_DNA"/>
</dbReference>
<keyword evidence="2" id="KW-1185">Reference proteome</keyword>
<organism evidence="1 2">
    <name type="scientific">Rickenella mellea</name>
    <dbReference type="NCBI Taxonomy" id="50990"/>
    <lineage>
        <taxon>Eukaryota</taxon>
        <taxon>Fungi</taxon>
        <taxon>Dikarya</taxon>
        <taxon>Basidiomycota</taxon>
        <taxon>Agaricomycotina</taxon>
        <taxon>Agaricomycetes</taxon>
        <taxon>Hymenochaetales</taxon>
        <taxon>Rickenellaceae</taxon>
        <taxon>Rickenella</taxon>
    </lineage>
</organism>